<evidence type="ECO:0000313" key="1">
    <source>
        <dbReference type="EMBL" id="MEQ3539571.1"/>
    </source>
</evidence>
<dbReference type="Proteomes" id="UP001464923">
    <property type="component" value="Unassembled WGS sequence"/>
</dbReference>
<dbReference type="EMBL" id="JBEDNP010000006">
    <property type="protein sequence ID" value="MEQ3539571.1"/>
    <property type="molecule type" value="Genomic_DNA"/>
</dbReference>
<proteinExistence type="predicted"/>
<sequence length="59" mass="6260">MSAALLILGLVIVLVLAAAVGYAAAEVSCRARWRRAARTGSIPLRARHAGPRRSGHGRR</sequence>
<comment type="caution">
    <text evidence="1">The sequence shown here is derived from an EMBL/GenBank/DDBJ whole genome shotgun (WGS) entry which is preliminary data.</text>
</comment>
<protein>
    <submittedName>
        <fullName evidence="1">Uncharacterized protein</fullName>
    </submittedName>
</protein>
<dbReference type="RefSeq" id="WP_345649169.1">
    <property type="nucleotide sequence ID" value="NZ_BAABLY010000059.1"/>
</dbReference>
<keyword evidence="2" id="KW-1185">Reference proteome</keyword>
<evidence type="ECO:0000313" key="2">
    <source>
        <dbReference type="Proteomes" id="UP001464923"/>
    </source>
</evidence>
<gene>
    <name evidence="1" type="ORF">WHI96_12110</name>
</gene>
<name>A0ABV1JUE5_9PSEU</name>
<accession>A0ABV1JUE5</accession>
<reference evidence="1 2" key="1">
    <citation type="submission" date="2024-03" db="EMBL/GenBank/DDBJ databases">
        <title>Draft genome sequence of Pseudonocardia tropica JCM 19149.</title>
        <authorList>
            <person name="Butdee W."/>
            <person name="Duangmal K."/>
        </authorList>
    </citation>
    <scope>NUCLEOTIDE SEQUENCE [LARGE SCALE GENOMIC DNA]</scope>
    <source>
        <strain evidence="1 2">JCM 19149</strain>
    </source>
</reference>
<organism evidence="1 2">
    <name type="scientific">Pseudonocardia tropica</name>
    <dbReference type="NCBI Taxonomy" id="681289"/>
    <lineage>
        <taxon>Bacteria</taxon>
        <taxon>Bacillati</taxon>
        <taxon>Actinomycetota</taxon>
        <taxon>Actinomycetes</taxon>
        <taxon>Pseudonocardiales</taxon>
        <taxon>Pseudonocardiaceae</taxon>
        <taxon>Pseudonocardia</taxon>
    </lineage>
</organism>